<name>A0A9P3UWU4_9MYCO</name>
<evidence type="ECO:0000313" key="3">
    <source>
        <dbReference type="Proteomes" id="UP001064782"/>
    </source>
</evidence>
<dbReference type="AlphaFoldDB" id="A0A9P3UWU4"/>
<evidence type="ECO:0000313" key="2">
    <source>
        <dbReference type="EMBL" id="GLD29521.1"/>
    </source>
</evidence>
<dbReference type="RefSeq" id="WP_236977040.1">
    <property type="nucleotide sequence ID" value="NZ_BRXE01000001.1"/>
</dbReference>
<reference evidence="2" key="1">
    <citation type="submission" date="2022-08" db="EMBL/GenBank/DDBJ databases">
        <title>Mycobacterium kiyosense sp. nov., scotochromogenic slow-glowing species isolated from respiratory specimens.</title>
        <authorList>
            <person name="Fukano H."/>
            <person name="Kazumi Y."/>
            <person name="Sakagami N."/>
            <person name="Ato M."/>
            <person name="Mitarai S."/>
            <person name="Hoshino Y."/>
        </authorList>
    </citation>
    <scope>NUCLEOTIDE SEQUENCE</scope>
    <source>
        <strain evidence="2">1413</strain>
        <strain evidence="1">SRL2020-028</strain>
    </source>
</reference>
<organism evidence="2 3">
    <name type="scientific">Mycobacterium kiyosense</name>
    <dbReference type="NCBI Taxonomy" id="2871094"/>
    <lineage>
        <taxon>Bacteria</taxon>
        <taxon>Bacillati</taxon>
        <taxon>Actinomycetota</taxon>
        <taxon>Actinomycetes</taxon>
        <taxon>Mycobacteriales</taxon>
        <taxon>Mycobacteriaceae</taxon>
        <taxon>Mycobacterium</taxon>
    </lineage>
</organism>
<sequence length="336" mass="37917">MARQTFGDFGHRVVVGSFDPNPAHMQVDQSLHGLNIQATWLYGFLRDDEDLTYGVERKFVGSLTSGGFIMTQDGDPGQELNVHKDSGRSARGELRRVIGGVERKWSDPVFQRLPKGTLPEGEQPMTLYWNGAKLAYDEGDILSIEGPSVGNGMQFFVPSFHEPLIYTSTCYWTKGTIQGKTVQGPMWYDNAYWRHGLEWKEYGYFNDLQIMWQVFCNKFDDGTFEWGHLVNGKDGFTPGVVIRGTEVAAMTPTVSAKFELDSAGWPLAAVYDVAGEKYEFEGPVTGRMTEFSESRWANYRAQYGHLRKVGDDRKLVAGLSWLEGFVDRLVDEGLDR</sequence>
<dbReference type="Proteomes" id="UP001165663">
    <property type="component" value="Unassembled WGS sequence"/>
</dbReference>
<dbReference type="EMBL" id="BRZI01000006">
    <property type="protein sequence ID" value="GLD29521.1"/>
    <property type="molecule type" value="Genomic_DNA"/>
</dbReference>
<gene>
    <name evidence="2" type="ORF">Mkiyose1413_14040</name>
    <name evidence="1" type="ORF">SRL2020028_03120</name>
</gene>
<proteinExistence type="predicted"/>
<comment type="caution">
    <text evidence="2">The sequence shown here is derived from an EMBL/GenBank/DDBJ whole genome shotgun (WGS) entry which is preliminary data.</text>
</comment>
<protein>
    <submittedName>
        <fullName evidence="2">Uncharacterized protein</fullName>
    </submittedName>
</protein>
<accession>A0A9P3UWU4</accession>
<keyword evidence="3" id="KW-1185">Reference proteome</keyword>
<dbReference type="EMBL" id="BRXE01000001">
    <property type="protein sequence ID" value="GLB81056.1"/>
    <property type="molecule type" value="Genomic_DNA"/>
</dbReference>
<evidence type="ECO:0000313" key="1">
    <source>
        <dbReference type="EMBL" id="GLB81056.1"/>
    </source>
</evidence>
<dbReference type="GeneID" id="83627388"/>
<dbReference type="Proteomes" id="UP001064782">
    <property type="component" value="Unassembled WGS sequence"/>
</dbReference>